<dbReference type="EMBL" id="JTDL01000076">
    <property type="protein sequence ID" value="KHL04547.1"/>
    <property type="molecule type" value="Genomic_DNA"/>
</dbReference>
<keyword evidence="2" id="KW-0503">Monooxygenase</keyword>
<dbReference type="PANTHER" id="PTHR46696:SF1">
    <property type="entry name" value="CYTOCHROME P450 YJIB-RELATED"/>
    <property type="match status" value="1"/>
</dbReference>
<evidence type="ECO:0000313" key="4">
    <source>
        <dbReference type="Proteomes" id="UP000030982"/>
    </source>
</evidence>
<organism evidence="3 4">
    <name type="scientific">Sinomonas humi</name>
    <dbReference type="NCBI Taxonomy" id="1338436"/>
    <lineage>
        <taxon>Bacteria</taxon>
        <taxon>Bacillati</taxon>
        <taxon>Actinomycetota</taxon>
        <taxon>Actinomycetes</taxon>
        <taxon>Micrococcales</taxon>
        <taxon>Micrococcaceae</taxon>
        <taxon>Sinomonas</taxon>
    </lineage>
</organism>
<keyword evidence="2" id="KW-0479">Metal-binding</keyword>
<reference evidence="3 4" key="1">
    <citation type="submission" date="2014-09" db="EMBL/GenBank/DDBJ databases">
        <title>Genome sequence of Sinomonas sp. MUSC 117.</title>
        <authorList>
            <person name="Lee L.-H."/>
        </authorList>
    </citation>
    <scope>NUCLEOTIDE SEQUENCE [LARGE SCALE GENOMIC DNA]</scope>
    <source>
        <strain evidence="3 4">MUSC 117</strain>
    </source>
</reference>
<protein>
    <recommendedName>
        <fullName evidence="5">Cytochrome P450</fullName>
    </recommendedName>
</protein>
<dbReference type="Pfam" id="PF00067">
    <property type="entry name" value="p450"/>
    <property type="match status" value="1"/>
</dbReference>
<proteinExistence type="inferred from homology"/>
<comment type="similarity">
    <text evidence="1 2">Belongs to the cytochrome P450 family.</text>
</comment>
<dbReference type="Proteomes" id="UP000030982">
    <property type="component" value="Unassembled WGS sequence"/>
</dbReference>
<dbReference type="SUPFAM" id="SSF48264">
    <property type="entry name" value="Cytochrome P450"/>
    <property type="match status" value="1"/>
</dbReference>
<dbReference type="InterPro" id="IPR002397">
    <property type="entry name" value="Cyt_P450_B"/>
</dbReference>
<dbReference type="GO" id="GO:0004497">
    <property type="term" value="F:monooxygenase activity"/>
    <property type="evidence" value="ECO:0007669"/>
    <property type="project" value="UniProtKB-KW"/>
</dbReference>
<keyword evidence="4" id="KW-1185">Reference proteome</keyword>
<dbReference type="GO" id="GO:0005506">
    <property type="term" value="F:iron ion binding"/>
    <property type="evidence" value="ECO:0007669"/>
    <property type="project" value="InterPro"/>
</dbReference>
<dbReference type="PRINTS" id="PR00359">
    <property type="entry name" value="BP450"/>
</dbReference>
<accession>A0A0B2ARJ7</accession>
<evidence type="ECO:0000256" key="2">
    <source>
        <dbReference type="RuleBase" id="RU000461"/>
    </source>
</evidence>
<sequence length="366" mass="41224">MNCWLVLAYDLCKLIESDEGTYRIAVSDAPPLSFEIKGGRTGVSSLLGDEHTRMRRLYLKLLGPKLMPQYRDEHVIPVINDAVDRFIGRGEAELVGEFSEVVPARIMASMFGLPWREDKLIEDISRWHQDIVTWIGRGYSGEEFTRKAKLASDELNNLFRPLVLERGDKRGTDIISRIWTDAPEHYGPVGVDEVMAIVRDIAIGAGETTSHAIANAAYLFLSDRVLHEAVSRDPEGALNAFVEETLRSLGSVQWRFRVANSDVSLGGAEIKENDLICLLHAAANRDPDHYACPHALDLNRKSPADHLAFNVGPRVCLGMWLARLKMRESLKVFISRLPDMRLDPTKEAPTFRSFSHRHFGPLHVKF</sequence>
<keyword evidence="2" id="KW-0560">Oxidoreductase</keyword>
<dbReference type="GO" id="GO:0016705">
    <property type="term" value="F:oxidoreductase activity, acting on paired donors, with incorporation or reduction of molecular oxygen"/>
    <property type="evidence" value="ECO:0007669"/>
    <property type="project" value="InterPro"/>
</dbReference>
<dbReference type="InterPro" id="IPR036396">
    <property type="entry name" value="Cyt_P450_sf"/>
</dbReference>
<comment type="caution">
    <text evidence="3">The sequence shown here is derived from an EMBL/GenBank/DDBJ whole genome shotgun (WGS) entry which is preliminary data.</text>
</comment>
<dbReference type="InterPro" id="IPR017972">
    <property type="entry name" value="Cyt_P450_CS"/>
</dbReference>
<dbReference type="STRING" id="1338436.LK10_04645"/>
<keyword evidence="2" id="KW-0349">Heme</keyword>
<dbReference type="PROSITE" id="PS00086">
    <property type="entry name" value="CYTOCHROME_P450"/>
    <property type="match status" value="1"/>
</dbReference>
<dbReference type="PANTHER" id="PTHR46696">
    <property type="entry name" value="P450, PUTATIVE (EUROFUNG)-RELATED"/>
    <property type="match status" value="1"/>
</dbReference>
<evidence type="ECO:0008006" key="5">
    <source>
        <dbReference type="Google" id="ProtNLM"/>
    </source>
</evidence>
<keyword evidence="2" id="KW-0408">Iron</keyword>
<name>A0A0B2ARJ7_9MICC</name>
<dbReference type="AlphaFoldDB" id="A0A0B2ARJ7"/>
<evidence type="ECO:0000256" key="1">
    <source>
        <dbReference type="ARBA" id="ARBA00010617"/>
    </source>
</evidence>
<dbReference type="InterPro" id="IPR001128">
    <property type="entry name" value="Cyt_P450"/>
</dbReference>
<dbReference type="GO" id="GO:0020037">
    <property type="term" value="F:heme binding"/>
    <property type="evidence" value="ECO:0007669"/>
    <property type="project" value="InterPro"/>
</dbReference>
<dbReference type="Gene3D" id="1.10.630.10">
    <property type="entry name" value="Cytochrome P450"/>
    <property type="match status" value="1"/>
</dbReference>
<gene>
    <name evidence="3" type="ORF">LK10_04645</name>
</gene>
<evidence type="ECO:0000313" key="3">
    <source>
        <dbReference type="EMBL" id="KHL04547.1"/>
    </source>
</evidence>